<dbReference type="Proteomes" id="UP000198345">
    <property type="component" value="Unassembled WGS sequence"/>
</dbReference>
<dbReference type="EMBL" id="MUGW01000008">
    <property type="protein sequence ID" value="OXA94894.1"/>
    <property type="molecule type" value="Genomic_DNA"/>
</dbReference>
<evidence type="ECO:0000313" key="3">
    <source>
        <dbReference type="Proteomes" id="UP000198345"/>
    </source>
</evidence>
<keyword evidence="1" id="KW-0732">Signal</keyword>
<evidence type="ECO:0000313" key="2">
    <source>
        <dbReference type="EMBL" id="OXA94894.1"/>
    </source>
</evidence>
<organism evidence="2 3">
    <name type="scientific">Flavobacterium hercynium</name>
    <dbReference type="NCBI Taxonomy" id="387094"/>
    <lineage>
        <taxon>Bacteria</taxon>
        <taxon>Pseudomonadati</taxon>
        <taxon>Bacteroidota</taxon>
        <taxon>Flavobacteriia</taxon>
        <taxon>Flavobacteriales</taxon>
        <taxon>Flavobacteriaceae</taxon>
        <taxon>Flavobacterium</taxon>
    </lineage>
</organism>
<keyword evidence="3" id="KW-1185">Reference proteome</keyword>
<reference evidence="2 3" key="1">
    <citation type="submission" date="2016-11" db="EMBL/GenBank/DDBJ databases">
        <title>Whole genomes of Flavobacteriaceae.</title>
        <authorList>
            <person name="Stine C."/>
            <person name="Li C."/>
            <person name="Tadesse D."/>
        </authorList>
    </citation>
    <scope>NUCLEOTIDE SEQUENCE [LARGE SCALE GENOMIC DNA]</scope>
    <source>
        <strain evidence="2 3">DSM 18292</strain>
    </source>
</reference>
<protein>
    <submittedName>
        <fullName evidence="2">Uncharacterized protein</fullName>
    </submittedName>
</protein>
<gene>
    <name evidence="2" type="ORF">B0A66_04005</name>
</gene>
<sequence length="87" mass="9382">MKKAALTFGLFSLVMVATSFTTPEIMSIDNNQPALREREGNGTGSVTGGQTKKVDLYDTNAQTFVRSSALNIEANVNQSLGLNKKQD</sequence>
<dbReference type="AlphaFoldDB" id="A0A226HLA4"/>
<feature type="chain" id="PRO_5012488812" evidence="1">
    <location>
        <begin position="22"/>
        <end position="87"/>
    </location>
</feature>
<dbReference type="RefSeq" id="WP_089048557.1">
    <property type="nucleotide sequence ID" value="NZ_FXTV01000002.1"/>
</dbReference>
<evidence type="ECO:0000256" key="1">
    <source>
        <dbReference type="SAM" id="SignalP"/>
    </source>
</evidence>
<accession>A0A226HLA4</accession>
<name>A0A226HLA4_9FLAO</name>
<proteinExistence type="predicted"/>
<comment type="caution">
    <text evidence="2">The sequence shown here is derived from an EMBL/GenBank/DDBJ whole genome shotgun (WGS) entry which is preliminary data.</text>
</comment>
<feature type="signal peptide" evidence="1">
    <location>
        <begin position="1"/>
        <end position="21"/>
    </location>
</feature>